<evidence type="ECO:0000313" key="3">
    <source>
        <dbReference type="Proteomes" id="UP000324194"/>
    </source>
</evidence>
<gene>
    <name evidence="2" type="primary">podJ</name>
    <name evidence="2" type="ORF">AQUSIP_21800</name>
</gene>
<dbReference type="RefSeq" id="WP_172622839.1">
    <property type="nucleotide sequence ID" value="NZ_LR699119.1"/>
</dbReference>
<dbReference type="SUPFAM" id="SSF81901">
    <property type="entry name" value="HCP-like"/>
    <property type="match status" value="1"/>
</dbReference>
<proteinExistence type="predicted"/>
<feature type="chain" id="PRO_5022778815" evidence="1">
    <location>
        <begin position="18"/>
        <end position="150"/>
    </location>
</feature>
<dbReference type="SMART" id="SM00671">
    <property type="entry name" value="SEL1"/>
    <property type="match status" value="3"/>
</dbReference>
<keyword evidence="3" id="KW-1185">Reference proteome</keyword>
<dbReference type="KEGG" id="asip:AQUSIP_21800"/>
<dbReference type="InterPro" id="IPR006597">
    <property type="entry name" value="Sel1-like"/>
</dbReference>
<dbReference type="PROSITE" id="PS51257">
    <property type="entry name" value="PROKAR_LIPOPROTEIN"/>
    <property type="match status" value="1"/>
</dbReference>
<dbReference type="PANTHER" id="PTHR11102:SF160">
    <property type="entry name" value="ERAD-ASSOCIATED E3 UBIQUITIN-PROTEIN LIGASE COMPONENT HRD3"/>
    <property type="match status" value="1"/>
</dbReference>
<dbReference type="InterPro" id="IPR011990">
    <property type="entry name" value="TPR-like_helical_dom_sf"/>
</dbReference>
<dbReference type="InterPro" id="IPR050767">
    <property type="entry name" value="Sel1_AlgK"/>
</dbReference>
<name>A0A5E4PKJ0_9COXI</name>
<feature type="signal peptide" evidence="1">
    <location>
        <begin position="1"/>
        <end position="17"/>
    </location>
</feature>
<dbReference type="Proteomes" id="UP000324194">
    <property type="component" value="Chromosome 1"/>
</dbReference>
<reference evidence="2 3" key="1">
    <citation type="submission" date="2019-08" db="EMBL/GenBank/DDBJ databases">
        <authorList>
            <person name="Guy L."/>
        </authorList>
    </citation>
    <scope>NUCLEOTIDE SEQUENCE [LARGE SCALE GENOMIC DNA]</scope>
    <source>
        <strain evidence="2 3">SGT-108</strain>
    </source>
</reference>
<keyword evidence="1" id="KW-0732">Signal</keyword>
<dbReference type="EMBL" id="LR699119">
    <property type="protein sequence ID" value="VVC76853.1"/>
    <property type="molecule type" value="Genomic_DNA"/>
</dbReference>
<protein>
    <submittedName>
        <fullName evidence="2">Localization factor PodJL</fullName>
    </submittedName>
</protein>
<dbReference type="PANTHER" id="PTHR11102">
    <property type="entry name" value="SEL-1-LIKE PROTEIN"/>
    <property type="match status" value="1"/>
</dbReference>
<sequence length="150" mass="16451">MSIKRMLLLVGLSVLFAGCSTSRFYGSNSTAYSDSSAKSMGVRYLLGRGVEQSNEKAFYYFNQAAKDGDPFAQNEIAYMYAAGKGTARDYSKAFDWYKKAAAQGLASAQYNVGLFYLHGLGTPADKSQARMWFQKSAAHGFEPARVALSR</sequence>
<evidence type="ECO:0000313" key="2">
    <source>
        <dbReference type="EMBL" id="VVC76853.1"/>
    </source>
</evidence>
<organism evidence="2 3">
    <name type="scientific">Aquicella siphonis</name>
    <dbReference type="NCBI Taxonomy" id="254247"/>
    <lineage>
        <taxon>Bacteria</taxon>
        <taxon>Pseudomonadati</taxon>
        <taxon>Pseudomonadota</taxon>
        <taxon>Gammaproteobacteria</taxon>
        <taxon>Legionellales</taxon>
        <taxon>Coxiellaceae</taxon>
        <taxon>Aquicella</taxon>
    </lineage>
</organism>
<accession>A0A5E4PKJ0</accession>
<evidence type="ECO:0000256" key="1">
    <source>
        <dbReference type="SAM" id="SignalP"/>
    </source>
</evidence>
<dbReference type="AlphaFoldDB" id="A0A5E4PKJ0"/>
<dbReference type="Pfam" id="PF08238">
    <property type="entry name" value="Sel1"/>
    <property type="match status" value="3"/>
</dbReference>
<dbReference type="Gene3D" id="1.25.40.10">
    <property type="entry name" value="Tetratricopeptide repeat domain"/>
    <property type="match status" value="1"/>
</dbReference>